<dbReference type="RefSeq" id="WP_164655649.1">
    <property type="nucleotide sequence ID" value="NZ_JAAIJR010000107.1"/>
</dbReference>
<accession>A0A6P1DZU4</accession>
<reference evidence="2" key="1">
    <citation type="journal article" date="2020" name="Microbiol. Resour. Announc.">
        <title>Draft Genome Sequences of Thiorhodococcus mannitoliphagus and Thiorhodococcus minor, Purple Sulfur Photosynthetic Bacteria in the Gammaproteobacterial Family Chromatiaceae.</title>
        <authorList>
            <person name="Aviles F.A."/>
            <person name="Meyer T.E."/>
            <person name="Kyndt J.A."/>
        </authorList>
    </citation>
    <scope>NUCLEOTIDE SEQUENCE [LARGE SCALE GENOMIC DNA]</scope>
    <source>
        <strain evidence="2">DSM 18266</strain>
    </source>
</reference>
<dbReference type="EMBL" id="JAAIJR010000107">
    <property type="protein sequence ID" value="NEX22551.1"/>
    <property type="molecule type" value="Genomic_DNA"/>
</dbReference>
<dbReference type="AlphaFoldDB" id="A0A6P1DZU4"/>
<dbReference type="Proteomes" id="UP000471640">
    <property type="component" value="Unassembled WGS sequence"/>
</dbReference>
<evidence type="ECO:0000313" key="2">
    <source>
        <dbReference type="Proteomes" id="UP000471640"/>
    </source>
</evidence>
<reference evidence="1 2" key="2">
    <citation type="submission" date="2020-02" db="EMBL/GenBank/DDBJ databases">
        <title>Genome sequences of Thiorhodococcus mannitoliphagus and Thiorhodococcus minor, purple sulfur photosynthetic bacteria in the gammaproteobacterial family, Chromatiaceae.</title>
        <authorList>
            <person name="Aviles F.A."/>
            <person name="Meyer T.E."/>
            <person name="Kyndt J.A."/>
        </authorList>
    </citation>
    <scope>NUCLEOTIDE SEQUENCE [LARGE SCALE GENOMIC DNA]</scope>
    <source>
        <strain evidence="1 2">DSM 18266</strain>
    </source>
</reference>
<name>A0A6P1DZU4_9GAMM</name>
<sequence>MRTEIDGVGRAPGQWIPIAIVLAALSSVTGAGCATNPAASAAPGLTIEKVASREVVVDSVRTENRSDGIRVYGSASRRISRRGAVPGQVNLAIMSPDGRVLSETQASLMRRNRQAQSARFNALLPVEAPPGSVLRVTALPDPCCSF</sequence>
<evidence type="ECO:0000313" key="1">
    <source>
        <dbReference type="EMBL" id="NEX22551.1"/>
    </source>
</evidence>
<protein>
    <submittedName>
        <fullName evidence="1">Uncharacterized protein</fullName>
    </submittedName>
</protein>
<comment type="caution">
    <text evidence="1">The sequence shown here is derived from an EMBL/GenBank/DDBJ whole genome shotgun (WGS) entry which is preliminary data.</text>
</comment>
<organism evidence="1 2">
    <name type="scientific">Thiorhodococcus mannitoliphagus</name>
    <dbReference type="NCBI Taxonomy" id="329406"/>
    <lineage>
        <taxon>Bacteria</taxon>
        <taxon>Pseudomonadati</taxon>
        <taxon>Pseudomonadota</taxon>
        <taxon>Gammaproteobacteria</taxon>
        <taxon>Chromatiales</taxon>
        <taxon>Chromatiaceae</taxon>
        <taxon>Thiorhodococcus</taxon>
    </lineage>
</organism>
<gene>
    <name evidence="1" type="ORF">G3480_19955</name>
</gene>
<dbReference type="PROSITE" id="PS51257">
    <property type="entry name" value="PROKAR_LIPOPROTEIN"/>
    <property type="match status" value="1"/>
</dbReference>
<keyword evidence="2" id="KW-1185">Reference proteome</keyword>
<proteinExistence type="predicted"/>